<dbReference type="EMBL" id="JAHQIW010002139">
    <property type="protein sequence ID" value="KAJ1354629.1"/>
    <property type="molecule type" value="Genomic_DNA"/>
</dbReference>
<proteinExistence type="predicted"/>
<dbReference type="Proteomes" id="UP001196413">
    <property type="component" value="Unassembled WGS sequence"/>
</dbReference>
<sequence>MPEADHMSCCLSAAPNQNPISSIKFENDDGNQQKGPTIVTNVNVVGYRTLTEDTTSAKDTMSPSALLSPGQLTLLNSQTKRLQKVHASSNSGAVLAFIDQKLVEEFDQQVTEQVKLRLNKFGAETLKEH</sequence>
<reference evidence="1" key="1">
    <citation type="submission" date="2021-06" db="EMBL/GenBank/DDBJ databases">
        <title>Parelaphostrongylus tenuis whole genome reference sequence.</title>
        <authorList>
            <person name="Garwood T.J."/>
            <person name="Larsen P.A."/>
            <person name="Fountain-Jones N.M."/>
            <person name="Garbe J.R."/>
            <person name="Macchietto M.G."/>
            <person name="Kania S.A."/>
            <person name="Gerhold R.W."/>
            <person name="Richards J.E."/>
            <person name="Wolf T.M."/>
        </authorList>
    </citation>
    <scope>NUCLEOTIDE SEQUENCE</scope>
    <source>
        <strain evidence="1">MNPRO001-30</strain>
        <tissue evidence="1">Meninges</tissue>
    </source>
</reference>
<comment type="caution">
    <text evidence="1">The sequence shown here is derived from an EMBL/GenBank/DDBJ whole genome shotgun (WGS) entry which is preliminary data.</text>
</comment>
<accession>A0AAD5N0F4</accession>
<protein>
    <submittedName>
        <fullName evidence="1">Uncharacterized protein</fullName>
    </submittedName>
</protein>
<evidence type="ECO:0000313" key="2">
    <source>
        <dbReference type="Proteomes" id="UP001196413"/>
    </source>
</evidence>
<name>A0AAD5N0F4_PARTN</name>
<organism evidence="1 2">
    <name type="scientific">Parelaphostrongylus tenuis</name>
    <name type="common">Meningeal worm</name>
    <dbReference type="NCBI Taxonomy" id="148309"/>
    <lineage>
        <taxon>Eukaryota</taxon>
        <taxon>Metazoa</taxon>
        <taxon>Ecdysozoa</taxon>
        <taxon>Nematoda</taxon>
        <taxon>Chromadorea</taxon>
        <taxon>Rhabditida</taxon>
        <taxon>Rhabditina</taxon>
        <taxon>Rhabditomorpha</taxon>
        <taxon>Strongyloidea</taxon>
        <taxon>Metastrongylidae</taxon>
        <taxon>Parelaphostrongylus</taxon>
    </lineage>
</organism>
<evidence type="ECO:0000313" key="1">
    <source>
        <dbReference type="EMBL" id="KAJ1354629.1"/>
    </source>
</evidence>
<dbReference type="AlphaFoldDB" id="A0AAD5N0F4"/>
<gene>
    <name evidence="1" type="ORF">KIN20_011621</name>
</gene>
<keyword evidence="2" id="KW-1185">Reference proteome</keyword>